<gene>
    <name evidence="1" type="ORF">K1J60_06395</name>
</gene>
<evidence type="ECO:0000313" key="1">
    <source>
        <dbReference type="EMBL" id="QYX76180.1"/>
    </source>
</evidence>
<organism evidence="1 2">
    <name type="scientific">Streptomyces akebiae</name>
    <dbReference type="NCBI Taxonomy" id="2865673"/>
    <lineage>
        <taxon>Bacteria</taxon>
        <taxon>Bacillati</taxon>
        <taxon>Actinomycetota</taxon>
        <taxon>Actinomycetes</taxon>
        <taxon>Kitasatosporales</taxon>
        <taxon>Streptomycetaceae</taxon>
        <taxon>Streptomyces</taxon>
    </lineage>
</organism>
<sequence length="123" mass="13239">MMTASDQHPFIDAGIADLRPYAITQGRTTPTHELDLITLVGARSSAHSPPQGLVEEAVFLLCRSEARSIGELSGRLRQPVHAVKVVVSDLIDQGFLIPSMAGEDEDARDPNVLGKILAGLREL</sequence>
<reference evidence="1 2" key="1">
    <citation type="submission" date="2021-08" db="EMBL/GenBank/DDBJ databases">
        <authorList>
            <person name="Ping M."/>
        </authorList>
    </citation>
    <scope>NUCLEOTIDE SEQUENCE [LARGE SCALE GENOMIC DNA]</scope>
    <source>
        <strain evidence="1 2">MG28</strain>
    </source>
</reference>
<dbReference type="Pfam" id="PF05331">
    <property type="entry name" value="DUF742"/>
    <property type="match status" value="1"/>
</dbReference>
<protein>
    <submittedName>
        <fullName evidence="1">DUF742 domain-containing protein</fullName>
    </submittedName>
</protein>
<dbReference type="Proteomes" id="UP000827138">
    <property type="component" value="Chromosome"/>
</dbReference>
<dbReference type="PANTHER" id="PTHR36221">
    <property type="entry name" value="DUF742 DOMAIN-CONTAINING PROTEIN"/>
    <property type="match status" value="1"/>
</dbReference>
<dbReference type="InterPro" id="IPR007995">
    <property type="entry name" value="DUF742"/>
</dbReference>
<accession>A0ABX8XJU4</accession>
<dbReference type="RefSeq" id="WP_220645314.1">
    <property type="nucleotide sequence ID" value="NZ_CP080647.1"/>
</dbReference>
<evidence type="ECO:0000313" key="2">
    <source>
        <dbReference type="Proteomes" id="UP000827138"/>
    </source>
</evidence>
<dbReference type="PANTHER" id="PTHR36221:SF1">
    <property type="entry name" value="DUF742 DOMAIN-CONTAINING PROTEIN"/>
    <property type="match status" value="1"/>
</dbReference>
<proteinExistence type="predicted"/>
<name>A0ABX8XJU4_9ACTN</name>
<keyword evidence="2" id="KW-1185">Reference proteome</keyword>
<dbReference type="EMBL" id="CP080647">
    <property type="protein sequence ID" value="QYX76180.1"/>
    <property type="molecule type" value="Genomic_DNA"/>
</dbReference>